<evidence type="ECO:0000313" key="1">
    <source>
        <dbReference type="EMBL" id="KKL50360.1"/>
    </source>
</evidence>
<comment type="caution">
    <text evidence="1">The sequence shown here is derived from an EMBL/GenBank/DDBJ whole genome shotgun (WGS) entry which is preliminary data.</text>
</comment>
<proteinExistence type="predicted"/>
<protein>
    <submittedName>
        <fullName evidence="1">Uncharacterized protein</fullName>
    </submittedName>
</protein>
<accession>A0A0F9EZE4</accession>
<gene>
    <name evidence="1" type="ORF">LCGC14_2306290</name>
</gene>
<dbReference type="EMBL" id="LAZR01032628">
    <property type="protein sequence ID" value="KKL50360.1"/>
    <property type="molecule type" value="Genomic_DNA"/>
</dbReference>
<reference evidence="1" key="1">
    <citation type="journal article" date="2015" name="Nature">
        <title>Complex archaea that bridge the gap between prokaryotes and eukaryotes.</title>
        <authorList>
            <person name="Spang A."/>
            <person name="Saw J.H."/>
            <person name="Jorgensen S.L."/>
            <person name="Zaremba-Niedzwiedzka K."/>
            <person name="Martijn J."/>
            <person name="Lind A.E."/>
            <person name="van Eijk R."/>
            <person name="Schleper C."/>
            <person name="Guy L."/>
            <person name="Ettema T.J."/>
        </authorList>
    </citation>
    <scope>NUCLEOTIDE SEQUENCE</scope>
</reference>
<sequence>MIKPPIPLSEIHNSILTAIREFDWEQGRPILAELVGNTPAYMAKHFA</sequence>
<organism evidence="1">
    <name type="scientific">marine sediment metagenome</name>
    <dbReference type="NCBI Taxonomy" id="412755"/>
    <lineage>
        <taxon>unclassified sequences</taxon>
        <taxon>metagenomes</taxon>
        <taxon>ecological metagenomes</taxon>
    </lineage>
</organism>
<feature type="non-terminal residue" evidence="1">
    <location>
        <position position="47"/>
    </location>
</feature>
<dbReference type="AlphaFoldDB" id="A0A0F9EZE4"/>
<name>A0A0F9EZE4_9ZZZZ</name>